<sequence>MNYDMHTPKSSKSISITQVVHEAFADYVNSLRSEHGRFVTANEALRTLLAAVKK</sequence>
<dbReference type="RefSeq" id="WP_305012111.1">
    <property type="nucleotide sequence ID" value="NZ_JAUQSX010000006.1"/>
</dbReference>
<proteinExistence type="predicted"/>
<dbReference type="Proteomes" id="UP001167796">
    <property type="component" value="Unassembled WGS sequence"/>
</dbReference>
<reference evidence="1" key="1">
    <citation type="submission" date="2023-07" db="EMBL/GenBank/DDBJ databases">
        <authorList>
            <person name="Kim M.K."/>
        </authorList>
    </citation>
    <scope>NUCLEOTIDE SEQUENCE</scope>
    <source>
        <strain evidence="1">M29</strain>
    </source>
</reference>
<protein>
    <recommendedName>
        <fullName evidence="3">CopG family transcriptional regulator</fullName>
    </recommendedName>
</protein>
<accession>A0ABT9AC68</accession>
<evidence type="ECO:0008006" key="3">
    <source>
        <dbReference type="Google" id="ProtNLM"/>
    </source>
</evidence>
<name>A0ABT9AC68_9BACT</name>
<evidence type="ECO:0000313" key="1">
    <source>
        <dbReference type="EMBL" id="MDO7847435.1"/>
    </source>
</evidence>
<gene>
    <name evidence="1" type="ORF">Q5H92_13780</name>
</gene>
<keyword evidence="2" id="KW-1185">Reference proteome</keyword>
<evidence type="ECO:0000313" key="2">
    <source>
        <dbReference type="Proteomes" id="UP001167796"/>
    </source>
</evidence>
<organism evidence="1 2">
    <name type="scientific">Hymenobacter mellowenesis</name>
    <dbReference type="NCBI Taxonomy" id="3063995"/>
    <lineage>
        <taxon>Bacteria</taxon>
        <taxon>Pseudomonadati</taxon>
        <taxon>Bacteroidota</taxon>
        <taxon>Cytophagia</taxon>
        <taxon>Cytophagales</taxon>
        <taxon>Hymenobacteraceae</taxon>
        <taxon>Hymenobacter</taxon>
    </lineage>
</organism>
<comment type="caution">
    <text evidence="1">The sequence shown here is derived from an EMBL/GenBank/DDBJ whole genome shotgun (WGS) entry which is preliminary data.</text>
</comment>
<dbReference type="EMBL" id="JAUQSX010000006">
    <property type="protein sequence ID" value="MDO7847435.1"/>
    <property type="molecule type" value="Genomic_DNA"/>
</dbReference>